<sequence length="615" mass="70470">MLISKGNPMLMGCSRYKDGYNFTYESECENAALLIFDAHMKPKERIELDSSMKCGNIFSVYVCDRKLDKSFYCYEIDGLMYLDPYAKAITDCGRFGQTDEEDVYLAAIDVADYDWEDDRPLNYDYSDCIFYKMNVRGFTKSRTSKVKDKGTFSGIINKIPYLKELGITTIELQPAYEFDEIGRFPQLTDTIMSKYGAGTHYSVDKNTRKINYWGYVGGFYFAPKASYSSIASKHPGVFRDYTVEFKNVVKELHRNGIEVVMEMFFTDESTGFILQCVRHWVTEYHIDGVHVYCDESALKALSQDALLADTKIITVYWNGKTGTKKHMANYNNDFQNIARRLLKGDENMLGEFAAISRKNEANSASINYIANNNGFTLNDLVSFDRKHNELNGENNRDGEDFNFSWNCGEEGSTRKRKIKELRMRQIKNALVFVFLSAGTPLILAGDEFGNSQNGNNNPYCVDSELSWVNWKETKEGKEILEWTKALIQFRQNNKILHMPQSLTLSDRVSCGYPDISYHGTNAWYAQMNTYDRHLGIMYSCVYGDEEDHSLIYAAYNMHWENHSFALPKINGTWKVDMSSNVSGAVIEDNNRSVCVEPRSVAILTGTYEIPAKKEK</sequence>
<dbReference type="SMART" id="SM00642">
    <property type="entry name" value="Aamy"/>
    <property type="match status" value="1"/>
</dbReference>
<evidence type="ECO:0000256" key="1">
    <source>
        <dbReference type="ARBA" id="ARBA00008061"/>
    </source>
</evidence>
<dbReference type="GO" id="GO:0016798">
    <property type="term" value="F:hydrolase activity, acting on glycosyl bonds"/>
    <property type="evidence" value="ECO:0007669"/>
    <property type="project" value="UniProtKB-KW"/>
</dbReference>
<dbReference type="Proteomes" id="UP000095780">
    <property type="component" value="Unassembled WGS sequence"/>
</dbReference>
<proteinExistence type="inferred from homology"/>
<reference evidence="3 4" key="1">
    <citation type="submission" date="2015-09" db="EMBL/GenBank/DDBJ databases">
        <authorList>
            <consortium name="Pathogen Informatics"/>
        </authorList>
    </citation>
    <scope>NUCLEOTIDE SEQUENCE [LARGE SCALE GENOMIC DNA]</scope>
    <source>
        <strain evidence="3 4">2789STDY5834878</strain>
    </source>
</reference>
<dbReference type="GO" id="GO:0005975">
    <property type="term" value="P:carbohydrate metabolic process"/>
    <property type="evidence" value="ECO:0007669"/>
    <property type="project" value="InterPro"/>
</dbReference>
<dbReference type="PANTHER" id="PTHR43002">
    <property type="entry name" value="GLYCOGEN DEBRANCHING ENZYME"/>
    <property type="match status" value="1"/>
</dbReference>
<dbReference type="InterPro" id="IPR014756">
    <property type="entry name" value="Ig_E-set"/>
</dbReference>
<dbReference type="RefSeq" id="WP_055286184.1">
    <property type="nucleotide sequence ID" value="NZ_CABIXW010000002.1"/>
</dbReference>
<name>A0A174Z1Y1_9FIRM</name>
<protein>
    <submittedName>
        <fullName evidence="3">Glycogen debranching enzyme</fullName>
        <ecNumber evidence="3">3.2.1.-</ecNumber>
    </submittedName>
</protein>
<dbReference type="SUPFAM" id="SSF51445">
    <property type="entry name" value="(Trans)glycosidases"/>
    <property type="match status" value="1"/>
</dbReference>
<evidence type="ECO:0000313" key="4">
    <source>
        <dbReference type="Proteomes" id="UP000095780"/>
    </source>
</evidence>
<dbReference type="EMBL" id="CZBV01000002">
    <property type="protein sequence ID" value="CUQ81435.1"/>
    <property type="molecule type" value="Genomic_DNA"/>
</dbReference>
<dbReference type="SUPFAM" id="SSF81296">
    <property type="entry name" value="E set domains"/>
    <property type="match status" value="1"/>
</dbReference>
<dbReference type="SUPFAM" id="SSF51011">
    <property type="entry name" value="Glycosyl hydrolase domain"/>
    <property type="match status" value="1"/>
</dbReference>
<dbReference type="Gene3D" id="2.60.40.10">
    <property type="entry name" value="Immunoglobulins"/>
    <property type="match status" value="1"/>
</dbReference>
<dbReference type="InterPro" id="IPR006047">
    <property type="entry name" value="GH13_cat_dom"/>
</dbReference>
<dbReference type="AlphaFoldDB" id="A0A174Z1Y1"/>
<dbReference type="Gene3D" id="3.20.20.80">
    <property type="entry name" value="Glycosidases"/>
    <property type="match status" value="2"/>
</dbReference>
<dbReference type="InterPro" id="IPR017853">
    <property type="entry name" value="GH"/>
</dbReference>
<evidence type="ECO:0000259" key="2">
    <source>
        <dbReference type="SMART" id="SM00642"/>
    </source>
</evidence>
<accession>A0A174Z1Y1</accession>
<dbReference type="InterPro" id="IPR013783">
    <property type="entry name" value="Ig-like_fold"/>
</dbReference>
<organism evidence="3 4">
    <name type="scientific">Lachnospira eligens</name>
    <dbReference type="NCBI Taxonomy" id="39485"/>
    <lineage>
        <taxon>Bacteria</taxon>
        <taxon>Bacillati</taxon>
        <taxon>Bacillota</taxon>
        <taxon>Clostridia</taxon>
        <taxon>Lachnospirales</taxon>
        <taxon>Lachnospiraceae</taxon>
        <taxon>Lachnospira</taxon>
    </lineage>
</organism>
<dbReference type="EC" id="3.2.1.-" evidence="3"/>
<keyword evidence="3" id="KW-0378">Hydrolase</keyword>
<feature type="domain" description="Glycosyl hydrolase family 13 catalytic" evidence="2">
    <location>
        <begin position="132"/>
        <end position="490"/>
    </location>
</feature>
<evidence type="ECO:0000313" key="3">
    <source>
        <dbReference type="EMBL" id="CUQ81435.1"/>
    </source>
</evidence>
<dbReference type="Gene3D" id="2.60.40.1180">
    <property type="entry name" value="Golgi alpha-mannosidase II"/>
    <property type="match status" value="1"/>
</dbReference>
<gene>
    <name evidence="3" type="primary">glgX</name>
    <name evidence="3" type="ORF">ERS852492_00751</name>
</gene>
<dbReference type="InterPro" id="IPR013780">
    <property type="entry name" value="Glyco_hydro_b"/>
</dbReference>
<keyword evidence="3" id="KW-0326">Glycosidase</keyword>
<comment type="similarity">
    <text evidence="1">Belongs to the glycosyl hydrolase 13 family.</text>
</comment>